<feature type="region of interest" description="Disordered" evidence="6">
    <location>
        <begin position="298"/>
        <end position="317"/>
    </location>
</feature>
<dbReference type="PANTHER" id="PTHR43779:SF3">
    <property type="entry name" value="(3R)-3-[(CARBOXYMETHYL)AMINO]FATTY ACID OXYGENASE_DECARBOXYLASE"/>
    <property type="match status" value="1"/>
</dbReference>
<comment type="similarity">
    <text evidence="1">Belongs to the TfdA dioxygenase family.</text>
</comment>
<dbReference type="Gene3D" id="3.60.130.10">
    <property type="entry name" value="Clavaminate synthase-like"/>
    <property type="match status" value="1"/>
</dbReference>
<dbReference type="GeneID" id="36592485"/>
<evidence type="ECO:0000313" key="8">
    <source>
        <dbReference type="EMBL" id="PMD66659.1"/>
    </source>
</evidence>
<dbReference type="GO" id="GO:0046872">
    <property type="term" value="F:metal ion binding"/>
    <property type="evidence" value="ECO:0007669"/>
    <property type="project" value="UniProtKB-KW"/>
</dbReference>
<dbReference type="Proteomes" id="UP000235371">
    <property type="component" value="Unassembled WGS sequence"/>
</dbReference>
<organism evidence="8 9">
    <name type="scientific">Hyaloscypha bicolor E</name>
    <dbReference type="NCBI Taxonomy" id="1095630"/>
    <lineage>
        <taxon>Eukaryota</taxon>
        <taxon>Fungi</taxon>
        <taxon>Dikarya</taxon>
        <taxon>Ascomycota</taxon>
        <taxon>Pezizomycotina</taxon>
        <taxon>Leotiomycetes</taxon>
        <taxon>Helotiales</taxon>
        <taxon>Hyaloscyphaceae</taxon>
        <taxon>Hyaloscypha</taxon>
        <taxon>Hyaloscypha bicolor</taxon>
    </lineage>
</organism>
<evidence type="ECO:0000256" key="5">
    <source>
        <dbReference type="ARBA" id="ARBA00023004"/>
    </source>
</evidence>
<evidence type="ECO:0000313" key="9">
    <source>
        <dbReference type="Proteomes" id="UP000235371"/>
    </source>
</evidence>
<reference evidence="8 9" key="1">
    <citation type="submission" date="2016-04" db="EMBL/GenBank/DDBJ databases">
        <title>A degradative enzymes factory behind the ericoid mycorrhizal symbiosis.</title>
        <authorList>
            <consortium name="DOE Joint Genome Institute"/>
            <person name="Martino E."/>
            <person name="Morin E."/>
            <person name="Grelet G."/>
            <person name="Kuo A."/>
            <person name="Kohler A."/>
            <person name="Daghino S."/>
            <person name="Barry K."/>
            <person name="Choi C."/>
            <person name="Cichocki N."/>
            <person name="Clum A."/>
            <person name="Copeland A."/>
            <person name="Hainaut M."/>
            <person name="Haridas S."/>
            <person name="Labutti K."/>
            <person name="Lindquist E."/>
            <person name="Lipzen A."/>
            <person name="Khouja H.-R."/>
            <person name="Murat C."/>
            <person name="Ohm R."/>
            <person name="Olson A."/>
            <person name="Spatafora J."/>
            <person name="Veneault-Fourrey C."/>
            <person name="Henrissat B."/>
            <person name="Grigoriev I."/>
            <person name="Martin F."/>
            <person name="Perotto S."/>
        </authorList>
    </citation>
    <scope>NUCLEOTIDE SEQUENCE [LARGE SCALE GENOMIC DNA]</scope>
    <source>
        <strain evidence="8 9">E</strain>
    </source>
</reference>
<dbReference type="OrthoDB" id="5818554at2759"/>
<dbReference type="GO" id="GO:0051213">
    <property type="term" value="F:dioxygenase activity"/>
    <property type="evidence" value="ECO:0007669"/>
    <property type="project" value="UniProtKB-KW"/>
</dbReference>
<feature type="domain" description="TauD/TfdA-like" evidence="7">
    <location>
        <begin position="14"/>
        <end position="295"/>
    </location>
</feature>
<dbReference type="SUPFAM" id="SSF51197">
    <property type="entry name" value="Clavaminate synthase-like"/>
    <property type="match status" value="1"/>
</dbReference>
<evidence type="ECO:0000256" key="2">
    <source>
        <dbReference type="ARBA" id="ARBA00022723"/>
    </source>
</evidence>
<evidence type="ECO:0000259" key="7">
    <source>
        <dbReference type="Pfam" id="PF02668"/>
    </source>
</evidence>
<evidence type="ECO:0000256" key="6">
    <source>
        <dbReference type="SAM" id="MobiDB-lite"/>
    </source>
</evidence>
<name>A0A2J6TUG1_9HELO</name>
<dbReference type="InterPro" id="IPR042098">
    <property type="entry name" value="TauD-like_sf"/>
</dbReference>
<dbReference type="InterPro" id="IPR003819">
    <property type="entry name" value="TauD/TfdA-like"/>
</dbReference>
<keyword evidence="3 8" id="KW-0223">Dioxygenase</keyword>
<dbReference type="EMBL" id="KZ613743">
    <property type="protein sequence ID" value="PMD66659.1"/>
    <property type="molecule type" value="Genomic_DNA"/>
</dbReference>
<evidence type="ECO:0000256" key="3">
    <source>
        <dbReference type="ARBA" id="ARBA00022964"/>
    </source>
</evidence>
<dbReference type="STRING" id="1095630.A0A2J6TUG1"/>
<dbReference type="RefSeq" id="XP_024743563.1">
    <property type="nucleotide sequence ID" value="XM_024884408.1"/>
</dbReference>
<gene>
    <name evidence="8" type="ORF">K444DRAFT_639734</name>
</gene>
<dbReference type="InParanoid" id="A0A2J6TUG1"/>
<keyword evidence="5" id="KW-0408">Iron</keyword>
<dbReference type="InterPro" id="IPR051178">
    <property type="entry name" value="TfdA_dioxygenase"/>
</dbReference>
<evidence type="ECO:0000256" key="1">
    <source>
        <dbReference type="ARBA" id="ARBA00005896"/>
    </source>
</evidence>
<dbReference type="PANTHER" id="PTHR43779">
    <property type="entry name" value="DIOXYGENASE RV0097-RELATED"/>
    <property type="match status" value="1"/>
</dbReference>
<dbReference type="Pfam" id="PF02668">
    <property type="entry name" value="TauD"/>
    <property type="match status" value="1"/>
</dbReference>
<keyword evidence="2" id="KW-0479">Metal-binding</keyword>
<keyword evidence="4" id="KW-0560">Oxidoreductase</keyword>
<protein>
    <submittedName>
        <fullName evidence="8">Taurine catabolism dioxygenase</fullName>
    </submittedName>
</protein>
<dbReference type="AlphaFoldDB" id="A0A2J6TUG1"/>
<accession>A0A2J6TUG1</accession>
<proteinExistence type="inferred from homology"/>
<keyword evidence="9" id="KW-1185">Reference proteome</keyword>
<evidence type="ECO:0000256" key="4">
    <source>
        <dbReference type="ARBA" id="ARBA00023002"/>
    </source>
</evidence>
<sequence length="351" mass="39804">MAPAQGYKFKTLSIKELHPTFGAEVSGLDFSQNIPDDAFEEILKAMAKYGVCVFRRTGLDDTGHVEFSRRFGELDDIRPYLTPGRKLRYQHLELFDAGNIDDNGNVHEPDSARAQYNKGNGLFHVDSSFNPRRASYSILRAVVLPPPEAGGNTDFTDTRAAFADLPEDLKETLIKKNYVVAHSLHHSRKIAAPEFFKDVDPTSFKMSKHYLIQQHETSGRMNLYVAAHAHHIEGLSAEESSQLLKQLMDHATQEKYQMSVQWRNVGDFVIWDNTAVMHRAGKMTGRFPRDMRRTTVHDNSSHAWGLNQEGEKNPGWSSRTEKYSFGLRTTCLQTVRSIVLTIGNSSDNSWR</sequence>